<dbReference type="InterPro" id="IPR050879">
    <property type="entry name" value="Acyltransferase_3"/>
</dbReference>
<keyword evidence="1" id="KW-0812">Transmembrane</keyword>
<dbReference type="RefSeq" id="WP_058514197.1">
    <property type="nucleotide sequence ID" value="NZ_CAAAIH010000062.1"/>
</dbReference>
<evidence type="ECO:0000313" key="3">
    <source>
        <dbReference type="EMBL" id="KTD60893.1"/>
    </source>
</evidence>
<keyword evidence="3" id="KW-0808">Transferase</keyword>
<organism evidence="3 4">
    <name type="scientific">Legionella santicrucis</name>
    <dbReference type="NCBI Taxonomy" id="45074"/>
    <lineage>
        <taxon>Bacteria</taxon>
        <taxon>Pseudomonadati</taxon>
        <taxon>Pseudomonadota</taxon>
        <taxon>Gammaproteobacteria</taxon>
        <taxon>Legionellales</taxon>
        <taxon>Legionellaceae</taxon>
        <taxon>Legionella</taxon>
    </lineage>
</organism>
<feature type="transmembrane region" description="Helical" evidence="1">
    <location>
        <begin position="112"/>
        <end position="132"/>
    </location>
</feature>
<dbReference type="PANTHER" id="PTHR23028">
    <property type="entry name" value="ACETYLTRANSFERASE"/>
    <property type="match status" value="1"/>
</dbReference>
<evidence type="ECO:0000256" key="1">
    <source>
        <dbReference type="SAM" id="Phobius"/>
    </source>
</evidence>
<protein>
    <submittedName>
        <fullName evidence="3">Acyltransferase</fullName>
    </submittedName>
</protein>
<evidence type="ECO:0000313" key="4">
    <source>
        <dbReference type="Proteomes" id="UP000054703"/>
    </source>
</evidence>
<accession>A0A0W0YVI6</accession>
<feature type="transmembrane region" description="Helical" evidence="1">
    <location>
        <begin position="72"/>
        <end position="92"/>
    </location>
</feature>
<keyword evidence="1" id="KW-0472">Membrane</keyword>
<dbReference type="GO" id="GO:0016747">
    <property type="term" value="F:acyltransferase activity, transferring groups other than amino-acyl groups"/>
    <property type="evidence" value="ECO:0007669"/>
    <property type="project" value="InterPro"/>
</dbReference>
<keyword evidence="1" id="KW-1133">Transmembrane helix</keyword>
<proteinExistence type="predicted"/>
<feature type="transmembrane region" description="Helical" evidence="1">
    <location>
        <begin position="189"/>
        <end position="207"/>
    </location>
</feature>
<feature type="transmembrane region" description="Helical" evidence="1">
    <location>
        <begin position="253"/>
        <end position="271"/>
    </location>
</feature>
<dbReference type="PATRIC" id="fig|45074.5.peg.2052"/>
<feature type="domain" description="Acyltransferase 3" evidence="2">
    <location>
        <begin position="12"/>
        <end position="356"/>
    </location>
</feature>
<keyword evidence="4" id="KW-1185">Reference proteome</keyword>
<feature type="transmembrane region" description="Helical" evidence="1">
    <location>
        <begin position="161"/>
        <end position="182"/>
    </location>
</feature>
<keyword evidence="3" id="KW-0012">Acyltransferase</keyword>
<evidence type="ECO:0000259" key="2">
    <source>
        <dbReference type="Pfam" id="PF01757"/>
    </source>
</evidence>
<gene>
    <name evidence="3" type="ORF">Lsan_1920</name>
</gene>
<reference evidence="3 4" key="1">
    <citation type="submission" date="2015-11" db="EMBL/GenBank/DDBJ databases">
        <title>Genomic analysis of 38 Legionella species identifies large and diverse effector repertoires.</title>
        <authorList>
            <person name="Burstein D."/>
            <person name="Amaro F."/>
            <person name="Zusman T."/>
            <person name="Lifshitz Z."/>
            <person name="Cohen O."/>
            <person name="Gilbert J.A."/>
            <person name="Pupko T."/>
            <person name="Shuman H.A."/>
            <person name="Segal G."/>
        </authorList>
    </citation>
    <scope>NUCLEOTIDE SEQUENCE [LARGE SCALE GENOMIC DNA]</scope>
    <source>
        <strain evidence="3 4">SC-63-C7</strain>
    </source>
</reference>
<feature type="transmembrane region" description="Helical" evidence="1">
    <location>
        <begin position="12"/>
        <end position="31"/>
    </location>
</feature>
<comment type="caution">
    <text evidence="3">The sequence shown here is derived from an EMBL/GenBank/DDBJ whole genome shotgun (WGS) entry which is preliminary data.</text>
</comment>
<dbReference type="Proteomes" id="UP000054703">
    <property type="component" value="Unassembled WGS sequence"/>
</dbReference>
<dbReference type="STRING" id="45074.Lsan_1920"/>
<dbReference type="EMBL" id="LNYU01000046">
    <property type="protein sequence ID" value="KTD60893.1"/>
    <property type="molecule type" value="Genomic_DNA"/>
</dbReference>
<dbReference type="InterPro" id="IPR002656">
    <property type="entry name" value="Acyl_transf_3_dom"/>
</dbReference>
<dbReference type="Pfam" id="PF01757">
    <property type="entry name" value="Acyl_transf_3"/>
    <property type="match status" value="1"/>
</dbReference>
<dbReference type="AlphaFoldDB" id="A0A0W0YVI6"/>
<feature type="transmembrane region" description="Helical" evidence="1">
    <location>
        <begin position="312"/>
        <end position="332"/>
    </location>
</feature>
<dbReference type="OrthoDB" id="9767863at2"/>
<feature type="transmembrane region" description="Helical" evidence="1">
    <location>
        <begin position="277"/>
        <end position="300"/>
    </location>
</feature>
<feature type="transmembrane region" description="Helical" evidence="1">
    <location>
        <begin position="219"/>
        <end position="244"/>
    </location>
</feature>
<feature type="transmembrane region" description="Helical" evidence="1">
    <location>
        <begin position="338"/>
        <end position="360"/>
    </location>
</feature>
<sequence>MQKNIQSGTKIEFVNTLRGIAALVVVISHYFSTFWYKRDTIAHLINAPLLEPENCNTPIYVLWFNKFPLFDWGAYGVGLFFLISGFVIPFSLQRTNMLGFLVSRFLRIIPTYVFGFSITLLALFLGTQYFLISWPYSSQEIIIHYFPGIRDIFESKNIDSIIWTLEIEMKFYLLVALLGFWFRQYSIKVFFIPIFFFLLNCYISYILPEWMISNFTAFIGGRIFILPSQYIIFMFLGVVFHYLYCHKLEPEQGYFAIGLLFLLFCITWWAGPYSESLILGWSYGLALLTFMFAYTFPYFFKTNPLVKFLADISYPLYIIHCIGGYVFLRILLDKGFNAGISLIIVSAIAIILSWFLHLFIEKPSQILGRKLAAEFNLNSLALNLFTRKRIKSSKLNLLQ</sequence>
<name>A0A0W0YVI6_9GAMM</name>